<feature type="binding site" evidence="6">
    <location>
        <position position="67"/>
    </location>
    <ligand>
        <name>substrate</name>
    </ligand>
</feature>
<dbReference type="NCBIfam" id="TIGR03814">
    <property type="entry name" value="Gln_ase"/>
    <property type="match status" value="1"/>
</dbReference>
<keyword evidence="4 6" id="KW-0378">Hydrolase</keyword>
<dbReference type="GO" id="GO:0006537">
    <property type="term" value="P:glutamate biosynthetic process"/>
    <property type="evidence" value="ECO:0007669"/>
    <property type="project" value="TreeGrafter"/>
</dbReference>
<evidence type="ECO:0000256" key="5">
    <source>
        <dbReference type="ARBA" id="ARBA00049534"/>
    </source>
</evidence>
<dbReference type="Pfam" id="PF04960">
    <property type="entry name" value="Glutaminase"/>
    <property type="match status" value="1"/>
</dbReference>
<dbReference type="Proteomes" id="UP000199820">
    <property type="component" value="Unassembled WGS sequence"/>
</dbReference>
<proteinExistence type="inferred from homology"/>
<dbReference type="AlphaFoldDB" id="A0A1I0HVY1"/>
<evidence type="ECO:0000256" key="1">
    <source>
        <dbReference type="ARBA" id="ARBA00011076"/>
    </source>
</evidence>
<dbReference type="FunFam" id="3.40.710.10:FF:000005">
    <property type="entry name" value="Glutaminase"/>
    <property type="match status" value="1"/>
</dbReference>
<dbReference type="OrthoDB" id="9788822at2"/>
<dbReference type="InterPro" id="IPR015868">
    <property type="entry name" value="Glutaminase"/>
</dbReference>
<dbReference type="Gene3D" id="3.40.710.10">
    <property type="entry name" value="DD-peptidase/beta-lactamase superfamily"/>
    <property type="match status" value="1"/>
</dbReference>
<reference evidence="7 8" key="1">
    <citation type="submission" date="2016-10" db="EMBL/GenBank/DDBJ databases">
        <authorList>
            <person name="de Groot N.N."/>
        </authorList>
    </citation>
    <scope>NUCLEOTIDE SEQUENCE [LARGE SCALE GENOMIC DNA]</scope>
    <source>
        <strain evidence="7 8">KH1P1</strain>
    </source>
</reference>
<sequence length="321" mass="34868">MDETLDIQAVLEAAIAEGRQVLYEGNVADYIPELAKAAPGSLGGCLIKPDGTVYAAGDYDIPFTMQSISKTFSLILALQTAGFNRVFSKVGMEPTGDRFDSILQLELKDWHPFNPMINAGAIVVSSCIRAKDPFDEFLKLVRKLCANDSISMNERVYYSEKQSGTRNRAIAYILMNDHILDGEWEDVEDILDLYFRMCSVMVTAKDLAHYAMVLANDGIDPTTGEQIVTPDIVRVVKTLMLLCGMYDESGEYAVKVGLPSKSGVGGGICAVAPNGMGIGVFGPKLNKKGNSVGGEKVIQYLSSHLGLHMLSDGKPYKSIAF</sequence>
<evidence type="ECO:0000313" key="7">
    <source>
        <dbReference type="EMBL" id="SET88300.1"/>
    </source>
</evidence>
<protein>
    <recommendedName>
        <fullName evidence="3 6">Glutaminase</fullName>
        <ecNumber evidence="3 6">3.5.1.2</ecNumber>
    </recommendedName>
</protein>
<feature type="binding site" evidence="6">
    <location>
        <position position="264"/>
    </location>
    <ligand>
        <name>substrate</name>
    </ligand>
</feature>
<dbReference type="RefSeq" id="WP_074650335.1">
    <property type="nucleotide sequence ID" value="NZ_FOIL01000060.1"/>
</dbReference>
<evidence type="ECO:0000256" key="2">
    <source>
        <dbReference type="ARBA" id="ARBA00011881"/>
    </source>
</evidence>
<gene>
    <name evidence="6" type="primary">glsA</name>
    <name evidence="7" type="ORF">SAMN04487771_10604</name>
</gene>
<feature type="binding site" evidence="6">
    <location>
        <position position="246"/>
    </location>
    <ligand>
        <name>substrate</name>
    </ligand>
</feature>
<dbReference type="EMBL" id="FOIL01000060">
    <property type="protein sequence ID" value="SET88300.1"/>
    <property type="molecule type" value="Genomic_DNA"/>
</dbReference>
<accession>A0A1I0HVY1</accession>
<comment type="subunit">
    <text evidence="2 6">Homotetramer.</text>
</comment>
<feature type="binding site" evidence="6">
    <location>
        <position position="194"/>
    </location>
    <ligand>
        <name>substrate</name>
    </ligand>
</feature>
<name>A0A1I0HVY1_9FIRM</name>
<dbReference type="SUPFAM" id="SSF56601">
    <property type="entry name" value="beta-lactamase/transpeptidase-like"/>
    <property type="match status" value="1"/>
</dbReference>
<evidence type="ECO:0000256" key="3">
    <source>
        <dbReference type="ARBA" id="ARBA00012918"/>
    </source>
</evidence>
<comment type="similarity">
    <text evidence="1 6">Belongs to the glutaminase family.</text>
</comment>
<dbReference type="GO" id="GO:0004359">
    <property type="term" value="F:glutaminase activity"/>
    <property type="evidence" value="ECO:0007669"/>
    <property type="project" value="UniProtKB-UniRule"/>
</dbReference>
<dbReference type="EC" id="3.5.1.2" evidence="3 6"/>
<comment type="catalytic activity">
    <reaction evidence="5 6">
        <text>L-glutamine + H2O = L-glutamate + NH4(+)</text>
        <dbReference type="Rhea" id="RHEA:15889"/>
        <dbReference type="ChEBI" id="CHEBI:15377"/>
        <dbReference type="ChEBI" id="CHEBI:28938"/>
        <dbReference type="ChEBI" id="CHEBI:29985"/>
        <dbReference type="ChEBI" id="CHEBI:58359"/>
        <dbReference type="EC" id="3.5.1.2"/>
    </reaction>
</comment>
<feature type="binding site" evidence="6">
    <location>
        <position position="160"/>
    </location>
    <ligand>
        <name>substrate</name>
    </ligand>
</feature>
<dbReference type="PANTHER" id="PTHR12544:SF29">
    <property type="entry name" value="GLUTAMINASE"/>
    <property type="match status" value="1"/>
</dbReference>
<dbReference type="InterPro" id="IPR012338">
    <property type="entry name" value="Beta-lactam/transpept-like"/>
</dbReference>
<dbReference type="PANTHER" id="PTHR12544">
    <property type="entry name" value="GLUTAMINASE"/>
    <property type="match status" value="1"/>
</dbReference>
<keyword evidence="8" id="KW-1185">Reference proteome</keyword>
<feature type="binding site" evidence="6">
    <location>
        <position position="167"/>
    </location>
    <ligand>
        <name>substrate</name>
    </ligand>
</feature>
<organism evidence="7 8">
    <name type="scientific">[Clostridium] aminophilum</name>
    <dbReference type="NCBI Taxonomy" id="1526"/>
    <lineage>
        <taxon>Bacteria</taxon>
        <taxon>Bacillati</taxon>
        <taxon>Bacillota</taxon>
        <taxon>Clostridia</taxon>
        <taxon>Lachnospirales</taxon>
        <taxon>Lachnospiraceae</taxon>
    </lineage>
</organism>
<dbReference type="GO" id="GO:0006543">
    <property type="term" value="P:L-glutamine catabolic process"/>
    <property type="evidence" value="ECO:0007669"/>
    <property type="project" value="TreeGrafter"/>
</dbReference>
<evidence type="ECO:0000256" key="6">
    <source>
        <dbReference type="HAMAP-Rule" id="MF_00313"/>
    </source>
</evidence>
<evidence type="ECO:0000313" key="8">
    <source>
        <dbReference type="Proteomes" id="UP000199820"/>
    </source>
</evidence>
<dbReference type="HAMAP" id="MF_00313">
    <property type="entry name" value="Glutaminase"/>
    <property type="match status" value="1"/>
</dbReference>
<dbReference type="STRING" id="1526.SAMN02910262_01048"/>
<dbReference type="eggNOG" id="COG2066">
    <property type="taxonomic scope" value="Bacteria"/>
</dbReference>
<feature type="binding site" evidence="6">
    <location>
        <position position="118"/>
    </location>
    <ligand>
        <name>substrate</name>
    </ligand>
</feature>
<evidence type="ECO:0000256" key="4">
    <source>
        <dbReference type="ARBA" id="ARBA00022801"/>
    </source>
</evidence>
<keyword evidence="6" id="KW-0007">Acetylation</keyword>